<dbReference type="Proteomes" id="UP001244207">
    <property type="component" value="Unassembled WGS sequence"/>
</dbReference>
<accession>A0AAD8UL41</accession>
<evidence type="ECO:0000256" key="1">
    <source>
        <dbReference type="SAM" id="MobiDB-lite"/>
    </source>
</evidence>
<sequence>MLMQLSLDCPSPQSRRPRRQSTSSSPWANDWPTVVLPHEHVLSFHVQPPPPRHFWRANQRHGRISKRRQRQWGRSAPHTAAARRQHIPLHPLSPHILQRSCPQKPAILRTKYDVLS</sequence>
<proteinExistence type="predicted"/>
<reference evidence="2" key="1">
    <citation type="submission" date="2021-12" db="EMBL/GenBank/DDBJ databases">
        <title>Comparative genomics, transcriptomics and evolutionary studies reveal genomic signatures of adaptation to plant cell wall in hemibiotrophic fungi.</title>
        <authorList>
            <consortium name="DOE Joint Genome Institute"/>
            <person name="Baroncelli R."/>
            <person name="Diaz J.F."/>
            <person name="Benocci T."/>
            <person name="Peng M."/>
            <person name="Battaglia E."/>
            <person name="Haridas S."/>
            <person name="Andreopoulos W."/>
            <person name="Labutti K."/>
            <person name="Pangilinan J."/>
            <person name="Floch G.L."/>
            <person name="Makela M.R."/>
            <person name="Henrissat B."/>
            <person name="Grigoriev I.V."/>
            <person name="Crouch J.A."/>
            <person name="De Vries R.P."/>
            <person name="Sukno S.A."/>
            <person name="Thon M.R."/>
        </authorList>
    </citation>
    <scope>NUCLEOTIDE SEQUENCE</scope>
    <source>
        <strain evidence="2">CBS 112980</strain>
    </source>
</reference>
<feature type="region of interest" description="Disordered" evidence="1">
    <location>
        <begin position="48"/>
        <end position="96"/>
    </location>
</feature>
<name>A0AAD8UL41_GLOAC</name>
<feature type="region of interest" description="Disordered" evidence="1">
    <location>
        <begin position="1"/>
        <end position="29"/>
    </location>
</feature>
<evidence type="ECO:0000313" key="3">
    <source>
        <dbReference type="Proteomes" id="UP001244207"/>
    </source>
</evidence>
<dbReference type="RefSeq" id="XP_060363779.1">
    <property type="nucleotide sequence ID" value="XM_060502721.1"/>
</dbReference>
<dbReference type="GeneID" id="85386620"/>
<feature type="compositionally biased region" description="Low complexity" evidence="1">
    <location>
        <begin position="10"/>
        <end position="26"/>
    </location>
</feature>
<gene>
    <name evidence="2" type="ORF">BDZ83DRAFT_382926</name>
</gene>
<dbReference type="AlphaFoldDB" id="A0AAD8UL41"/>
<protein>
    <submittedName>
        <fullName evidence="2">Uncharacterized protein</fullName>
    </submittedName>
</protein>
<comment type="caution">
    <text evidence="2">The sequence shown here is derived from an EMBL/GenBank/DDBJ whole genome shotgun (WGS) entry which is preliminary data.</text>
</comment>
<evidence type="ECO:0000313" key="2">
    <source>
        <dbReference type="EMBL" id="KAK1723724.1"/>
    </source>
</evidence>
<organism evidence="2 3">
    <name type="scientific">Glomerella acutata</name>
    <name type="common">Colletotrichum acutatum</name>
    <dbReference type="NCBI Taxonomy" id="27357"/>
    <lineage>
        <taxon>Eukaryota</taxon>
        <taxon>Fungi</taxon>
        <taxon>Dikarya</taxon>
        <taxon>Ascomycota</taxon>
        <taxon>Pezizomycotina</taxon>
        <taxon>Sordariomycetes</taxon>
        <taxon>Hypocreomycetidae</taxon>
        <taxon>Glomerellales</taxon>
        <taxon>Glomerellaceae</taxon>
        <taxon>Colletotrichum</taxon>
        <taxon>Colletotrichum acutatum species complex</taxon>
    </lineage>
</organism>
<keyword evidence="3" id="KW-1185">Reference proteome</keyword>
<dbReference type="EMBL" id="JAHMHS010000061">
    <property type="protein sequence ID" value="KAK1723724.1"/>
    <property type="molecule type" value="Genomic_DNA"/>
</dbReference>
<feature type="compositionally biased region" description="Basic residues" evidence="1">
    <location>
        <begin position="53"/>
        <end position="71"/>
    </location>
</feature>